<evidence type="ECO:0000256" key="6">
    <source>
        <dbReference type="ARBA" id="ARBA00023134"/>
    </source>
</evidence>
<dbReference type="AlphaFoldDB" id="A0A9X9S3S6"/>
<dbReference type="Gene3D" id="3.40.50.300">
    <property type="entry name" value="P-loop containing nucleotide triphosphate hydrolases"/>
    <property type="match status" value="1"/>
</dbReference>
<evidence type="ECO:0000313" key="8">
    <source>
        <dbReference type="EMBL" id="WAI01217.1"/>
    </source>
</evidence>
<keyword evidence="6" id="KW-0342">GTP-binding</keyword>
<dbReference type="InterPro" id="IPR011779">
    <property type="entry name" value="SO4_adenylTrfase_lsu"/>
</dbReference>
<evidence type="ECO:0000313" key="9">
    <source>
        <dbReference type="Proteomes" id="UP001163096"/>
    </source>
</evidence>
<dbReference type="EMBL" id="CP113361">
    <property type="protein sequence ID" value="WAI01217.1"/>
    <property type="molecule type" value="Genomic_DNA"/>
</dbReference>
<evidence type="ECO:0000256" key="5">
    <source>
        <dbReference type="ARBA" id="ARBA00022840"/>
    </source>
</evidence>
<gene>
    <name evidence="8" type="ORF">OU421_12510</name>
</gene>
<organism evidence="8 9">
    <name type="scientific">Methanogenium organophilum</name>
    <dbReference type="NCBI Taxonomy" id="2199"/>
    <lineage>
        <taxon>Archaea</taxon>
        <taxon>Methanobacteriati</taxon>
        <taxon>Methanobacteriota</taxon>
        <taxon>Stenosarchaea group</taxon>
        <taxon>Methanomicrobia</taxon>
        <taxon>Methanomicrobiales</taxon>
        <taxon>Methanomicrobiaceae</taxon>
        <taxon>Methanogenium</taxon>
    </lineage>
</organism>
<keyword evidence="2" id="KW-0808">Transferase</keyword>
<protein>
    <recommendedName>
        <fullName evidence="1">sulfate adenylyltransferase</fullName>
        <ecNumber evidence="1">2.7.7.4</ecNumber>
    </recommendedName>
</protein>
<proteinExistence type="predicted"/>
<keyword evidence="3" id="KW-0548">Nucleotidyltransferase</keyword>
<dbReference type="InterPro" id="IPR027417">
    <property type="entry name" value="P-loop_NTPase"/>
</dbReference>
<evidence type="ECO:0000256" key="2">
    <source>
        <dbReference type="ARBA" id="ARBA00022679"/>
    </source>
</evidence>
<dbReference type="EC" id="2.7.7.4" evidence="1"/>
<feature type="domain" description="Tr-type G" evidence="7">
    <location>
        <begin position="7"/>
        <end position="218"/>
    </location>
</feature>
<dbReference type="GeneID" id="76835938"/>
<dbReference type="Pfam" id="PF03144">
    <property type="entry name" value="GTP_EFTU_D2"/>
    <property type="match status" value="1"/>
</dbReference>
<dbReference type="PANTHER" id="PTHR23115">
    <property type="entry name" value="TRANSLATION FACTOR"/>
    <property type="match status" value="1"/>
</dbReference>
<dbReference type="InterPro" id="IPR054696">
    <property type="entry name" value="GTP-eEF1A_C"/>
</dbReference>
<accession>A0A9X9S3S6</accession>
<dbReference type="Proteomes" id="UP001163096">
    <property type="component" value="Chromosome"/>
</dbReference>
<dbReference type="GO" id="GO:0003924">
    <property type="term" value="F:GTPase activity"/>
    <property type="evidence" value="ECO:0007669"/>
    <property type="project" value="InterPro"/>
</dbReference>
<dbReference type="InterPro" id="IPR009001">
    <property type="entry name" value="Transl_elong_EF1A/Init_IF2_C"/>
</dbReference>
<dbReference type="GO" id="GO:0005524">
    <property type="term" value="F:ATP binding"/>
    <property type="evidence" value="ECO:0007669"/>
    <property type="project" value="UniProtKB-KW"/>
</dbReference>
<dbReference type="RefSeq" id="WP_268186437.1">
    <property type="nucleotide sequence ID" value="NZ_CP113361.1"/>
</dbReference>
<dbReference type="GO" id="GO:0006790">
    <property type="term" value="P:sulfur compound metabolic process"/>
    <property type="evidence" value="ECO:0007669"/>
    <property type="project" value="InterPro"/>
</dbReference>
<dbReference type="CDD" id="cd04166">
    <property type="entry name" value="CysN_ATPS"/>
    <property type="match status" value="1"/>
</dbReference>
<dbReference type="Pfam" id="PF00009">
    <property type="entry name" value="GTP_EFTU"/>
    <property type="match status" value="1"/>
</dbReference>
<dbReference type="Gene3D" id="2.40.30.10">
    <property type="entry name" value="Translation factors"/>
    <property type="match status" value="2"/>
</dbReference>
<keyword evidence="5" id="KW-0067">ATP-binding</keyword>
<evidence type="ECO:0000256" key="4">
    <source>
        <dbReference type="ARBA" id="ARBA00022741"/>
    </source>
</evidence>
<evidence type="ECO:0000256" key="3">
    <source>
        <dbReference type="ARBA" id="ARBA00022695"/>
    </source>
</evidence>
<dbReference type="SUPFAM" id="SSF52540">
    <property type="entry name" value="P-loop containing nucleoside triphosphate hydrolases"/>
    <property type="match status" value="1"/>
</dbReference>
<reference evidence="8" key="1">
    <citation type="submission" date="2022-11" db="EMBL/GenBank/DDBJ databases">
        <title>Complete genome sequence of Methanogenium organophilum DSM 3596.</title>
        <authorList>
            <person name="Chen S.-C."/>
            <person name="Lai S.-J."/>
            <person name="You Y.-T."/>
        </authorList>
    </citation>
    <scope>NUCLEOTIDE SEQUENCE</scope>
    <source>
        <strain evidence="8">DSM 3596</strain>
    </source>
</reference>
<dbReference type="InterPro" id="IPR009000">
    <property type="entry name" value="Transl_B-barrel_sf"/>
</dbReference>
<evidence type="ECO:0000259" key="7">
    <source>
        <dbReference type="PROSITE" id="PS51722"/>
    </source>
</evidence>
<dbReference type="KEGG" id="mou:OU421_12510"/>
<dbReference type="NCBIfam" id="TIGR02034">
    <property type="entry name" value="CysN"/>
    <property type="match status" value="1"/>
</dbReference>
<dbReference type="PROSITE" id="PS51722">
    <property type="entry name" value="G_TR_2"/>
    <property type="match status" value="1"/>
</dbReference>
<sequence>MAKNSNEEYLKFVIVGHVDHGKSTLIGRLLYDTDSLPEEKVEEIRLVCEMLGKDMEFGYVMDHLEEERDQGITIDTAQVWFNTDKRNYVIIDAPGHVEFVKNMITGASQAEAAILIVDADEGVKEQTKRHAYILSMLGLEQVIVVINKMDLVDFSEERFIEVKKELIHFLENIGIEPSYVLPISASKGDNVAKRSEEMNWYKGMTVLQALDTFEVTPSANESPMRFVVQDVYNFTKRIIVGRVESGIIHKGDNIIVLPSGEETVVASIEEFLAEPTEAETGRATGITTRDKLFFDRGNVVCMQSAPDQLPVVTDTIKARIFWMDKTPFTSGDSIYFRCATQEVTCSVEINSVMNSSTLEPVIFNEGEQAVIKNREVAEVTIKTTKPIAVDNFNEIQTLGRFVLGYDDTCAGGIITEL</sequence>
<dbReference type="GO" id="GO:0004781">
    <property type="term" value="F:sulfate adenylyltransferase (ATP) activity"/>
    <property type="evidence" value="ECO:0007669"/>
    <property type="project" value="UniProtKB-EC"/>
</dbReference>
<dbReference type="InterPro" id="IPR041757">
    <property type="entry name" value="CysN_GTP-bd"/>
</dbReference>
<dbReference type="InterPro" id="IPR050100">
    <property type="entry name" value="TRAFAC_GTPase_members"/>
</dbReference>
<dbReference type="InterPro" id="IPR000795">
    <property type="entry name" value="T_Tr_GTP-bd_dom"/>
</dbReference>
<keyword evidence="4" id="KW-0547">Nucleotide-binding</keyword>
<dbReference type="InterPro" id="IPR004161">
    <property type="entry name" value="EFTu-like_2"/>
</dbReference>
<dbReference type="Pfam" id="PF22594">
    <property type="entry name" value="GTP-eEF1A_C"/>
    <property type="match status" value="1"/>
</dbReference>
<keyword evidence="9" id="KW-1185">Reference proteome</keyword>
<evidence type="ECO:0000256" key="1">
    <source>
        <dbReference type="ARBA" id="ARBA00012391"/>
    </source>
</evidence>
<dbReference type="SUPFAM" id="SSF50465">
    <property type="entry name" value="EF-Tu/eEF-1alpha/eIF2-gamma C-terminal domain"/>
    <property type="match status" value="1"/>
</dbReference>
<name>A0A9X9S3S6_METOG</name>
<dbReference type="GO" id="GO:0005525">
    <property type="term" value="F:GTP binding"/>
    <property type="evidence" value="ECO:0007669"/>
    <property type="project" value="UniProtKB-KW"/>
</dbReference>
<dbReference type="SUPFAM" id="SSF50447">
    <property type="entry name" value="Translation proteins"/>
    <property type="match status" value="1"/>
</dbReference>
<dbReference type="PRINTS" id="PR00315">
    <property type="entry name" value="ELONGATNFCT"/>
</dbReference>